<organism evidence="3 4">
    <name type="scientific">Aurantiacibacter flavus</name>
    <dbReference type="NCBI Taxonomy" id="3145232"/>
    <lineage>
        <taxon>Bacteria</taxon>
        <taxon>Pseudomonadati</taxon>
        <taxon>Pseudomonadota</taxon>
        <taxon>Alphaproteobacteria</taxon>
        <taxon>Sphingomonadales</taxon>
        <taxon>Erythrobacteraceae</taxon>
        <taxon>Aurantiacibacter</taxon>
    </lineage>
</organism>
<dbReference type="InterPro" id="IPR029787">
    <property type="entry name" value="Nucleotide_cyclase"/>
</dbReference>
<evidence type="ECO:0000313" key="3">
    <source>
        <dbReference type="EMBL" id="MEN7536327.1"/>
    </source>
</evidence>
<evidence type="ECO:0000313" key="4">
    <source>
        <dbReference type="Proteomes" id="UP001484535"/>
    </source>
</evidence>
<feature type="domain" description="GGDEF" evidence="2">
    <location>
        <begin position="38"/>
        <end position="176"/>
    </location>
</feature>
<dbReference type="SUPFAM" id="SSF141868">
    <property type="entry name" value="EAL domain-like"/>
    <property type="match status" value="1"/>
</dbReference>
<dbReference type="InterPro" id="IPR000160">
    <property type="entry name" value="GGDEF_dom"/>
</dbReference>
<dbReference type="EC" id="3.1.4.52" evidence="3"/>
<dbReference type="InterPro" id="IPR043128">
    <property type="entry name" value="Rev_trsase/Diguanyl_cyclase"/>
</dbReference>
<accession>A0ABV0CUI0</accession>
<proteinExistence type="predicted"/>
<dbReference type="CDD" id="cd01948">
    <property type="entry name" value="EAL"/>
    <property type="match status" value="1"/>
</dbReference>
<dbReference type="SUPFAM" id="SSF55073">
    <property type="entry name" value="Nucleotide cyclase"/>
    <property type="match status" value="1"/>
</dbReference>
<evidence type="ECO:0000259" key="2">
    <source>
        <dbReference type="PROSITE" id="PS50887"/>
    </source>
</evidence>
<dbReference type="Pfam" id="PF00990">
    <property type="entry name" value="GGDEF"/>
    <property type="match status" value="1"/>
</dbReference>
<keyword evidence="4" id="KW-1185">Reference proteome</keyword>
<dbReference type="GO" id="GO:0071111">
    <property type="term" value="F:cyclic-guanylate-specific phosphodiesterase activity"/>
    <property type="evidence" value="ECO:0007669"/>
    <property type="project" value="UniProtKB-EC"/>
</dbReference>
<keyword evidence="3" id="KW-0378">Hydrolase</keyword>
<dbReference type="Proteomes" id="UP001484535">
    <property type="component" value="Unassembled WGS sequence"/>
</dbReference>
<protein>
    <submittedName>
        <fullName evidence="3">GGDEF domain-containing phosphodiesterase</fullName>
        <ecNumber evidence="3">3.1.4.52</ecNumber>
    </submittedName>
</protein>
<dbReference type="Pfam" id="PF00563">
    <property type="entry name" value="EAL"/>
    <property type="match status" value="1"/>
</dbReference>
<comment type="caution">
    <text evidence="3">The sequence shown here is derived from an EMBL/GenBank/DDBJ whole genome shotgun (WGS) entry which is preliminary data.</text>
</comment>
<dbReference type="Gene3D" id="3.20.20.450">
    <property type="entry name" value="EAL domain"/>
    <property type="match status" value="1"/>
</dbReference>
<dbReference type="PROSITE" id="PS50887">
    <property type="entry name" value="GGDEF"/>
    <property type="match status" value="1"/>
</dbReference>
<sequence>MDSQETECHDRLTGVLNARAAMQQLGDWQAGTDPGQVAPIHAMLLSLKRFSAVNLAYGKASGDRALVEIAGRISAFARAEFDREWLVARITGSTFLIAAMEASSRERWQWLAEELALDIARPLASMEAPAPVRLWPRMALLRAVAGESPERMITRLGEALESGRHNPGKRFCWVDGTRSLPDRSASQLEADLIAALGRDEIAIVYQPQFCTKTGAMVGAEALARWEHPTLGRIGAGAMLAIAERADHIGQLSRHIVRKGLLGARDWPLHLNISLNVTSADLATRDFAEVLADAASQAGIAPERITLEITEQALVIELDRSAQRLQALADRGMQIVLDDFGAGFCNFRYLTMLPLTGLKLDRSMIENLGEDSRDLAVLRGIVAMAQALDLSVVAEGVETESQRAIVGAEGCVKWQGFLGARPMSADELASFMGD</sequence>
<name>A0ABV0CUI0_9SPHN</name>
<dbReference type="PROSITE" id="PS50883">
    <property type="entry name" value="EAL"/>
    <property type="match status" value="1"/>
</dbReference>
<feature type="domain" description="EAL" evidence="1">
    <location>
        <begin position="185"/>
        <end position="433"/>
    </location>
</feature>
<gene>
    <name evidence="3" type="ORF">ABDJ38_03990</name>
</gene>
<dbReference type="InterPro" id="IPR001633">
    <property type="entry name" value="EAL_dom"/>
</dbReference>
<dbReference type="EMBL" id="JBDLBR010000001">
    <property type="protein sequence ID" value="MEN7536327.1"/>
    <property type="molecule type" value="Genomic_DNA"/>
</dbReference>
<dbReference type="RefSeq" id="WP_346783764.1">
    <property type="nucleotide sequence ID" value="NZ_JBDLBR010000001.1"/>
</dbReference>
<dbReference type="InterPro" id="IPR050706">
    <property type="entry name" value="Cyclic-di-GMP_PDE-like"/>
</dbReference>
<dbReference type="PANTHER" id="PTHR33121:SF70">
    <property type="entry name" value="SIGNALING PROTEIN YKOW"/>
    <property type="match status" value="1"/>
</dbReference>
<evidence type="ECO:0000259" key="1">
    <source>
        <dbReference type="PROSITE" id="PS50883"/>
    </source>
</evidence>
<dbReference type="PANTHER" id="PTHR33121">
    <property type="entry name" value="CYCLIC DI-GMP PHOSPHODIESTERASE PDEF"/>
    <property type="match status" value="1"/>
</dbReference>
<dbReference type="InterPro" id="IPR035919">
    <property type="entry name" value="EAL_sf"/>
</dbReference>
<dbReference type="SMART" id="SM00052">
    <property type="entry name" value="EAL"/>
    <property type="match status" value="1"/>
</dbReference>
<reference evidence="3 4" key="1">
    <citation type="submission" date="2024-05" db="EMBL/GenBank/DDBJ databases">
        <authorList>
            <person name="Park S."/>
        </authorList>
    </citation>
    <scope>NUCLEOTIDE SEQUENCE [LARGE SCALE GENOMIC DNA]</scope>
    <source>
        <strain evidence="3 4">DGU5</strain>
    </source>
</reference>
<dbReference type="SMART" id="SM00267">
    <property type="entry name" value="GGDEF"/>
    <property type="match status" value="1"/>
</dbReference>
<dbReference type="Gene3D" id="3.30.70.270">
    <property type="match status" value="1"/>
</dbReference>